<proteinExistence type="predicted"/>
<dbReference type="SUPFAM" id="SSF52091">
    <property type="entry name" value="SpoIIaa-like"/>
    <property type="match status" value="1"/>
</dbReference>
<dbReference type="GO" id="GO:0016020">
    <property type="term" value="C:membrane"/>
    <property type="evidence" value="ECO:0007669"/>
    <property type="project" value="UniProtKB-SubCell"/>
</dbReference>
<dbReference type="InterPro" id="IPR036513">
    <property type="entry name" value="STAS_dom_sf"/>
</dbReference>
<feature type="transmembrane region" description="Helical" evidence="5">
    <location>
        <begin position="278"/>
        <end position="300"/>
    </location>
</feature>
<feature type="transmembrane region" description="Helical" evidence="5">
    <location>
        <begin position="162"/>
        <end position="180"/>
    </location>
</feature>
<evidence type="ECO:0000313" key="7">
    <source>
        <dbReference type="EMBL" id="KKR12848.1"/>
    </source>
</evidence>
<name>A0A0G0NBI7_9BACT</name>
<accession>A0A0G0NBI7</accession>
<feature type="transmembrane region" description="Helical" evidence="5">
    <location>
        <begin position="187"/>
        <end position="204"/>
    </location>
</feature>
<feature type="transmembrane region" description="Helical" evidence="5">
    <location>
        <begin position="40"/>
        <end position="56"/>
    </location>
</feature>
<dbReference type="InterPro" id="IPR001902">
    <property type="entry name" value="SLC26A/SulP_fam"/>
</dbReference>
<dbReference type="InterPro" id="IPR011547">
    <property type="entry name" value="SLC26A/SulP_dom"/>
</dbReference>
<dbReference type="CDD" id="cd07042">
    <property type="entry name" value="STAS_SulP_like_sulfate_transporter"/>
    <property type="match status" value="1"/>
</dbReference>
<evidence type="ECO:0000256" key="4">
    <source>
        <dbReference type="ARBA" id="ARBA00023136"/>
    </source>
</evidence>
<dbReference type="Pfam" id="PF00916">
    <property type="entry name" value="Sulfate_transp"/>
    <property type="match status" value="1"/>
</dbReference>
<evidence type="ECO:0000259" key="6">
    <source>
        <dbReference type="PROSITE" id="PS50801"/>
    </source>
</evidence>
<comment type="caution">
    <text evidence="7">The sequence shown here is derived from an EMBL/GenBank/DDBJ whole genome shotgun (WGS) entry which is preliminary data.</text>
</comment>
<dbReference type="Pfam" id="PF01740">
    <property type="entry name" value="STAS"/>
    <property type="match status" value="1"/>
</dbReference>
<dbReference type="Proteomes" id="UP000034665">
    <property type="component" value="Unassembled WGS sequence"/>
</dbReference>
<feature type="transmembrane region" description="Helical" evidence="5">
    <location>
        <begin position="373"/>
        <end position="402"/>
    </location>
</feature>
<dbReference type="EMBL" id="LBWR01000001">
    <property type="protein sequence ID" value="KKR12848.1"/>
    <property type="molecule type" value="Genomic_DNA"/>
</dbReference>
<protein>
    <submittedName>
        <fullName evidence="7">Sulfate transporter</fullName>
    </submittedName>
</protein>
<reference evidence="7 8" key="1">
    <citation type="journal article" date="2015" name="Nature">
        <title>rRNA introns, odd ribosomes, and small enigmatic genomes across a large radiation of phyla.</title>
        <authorList>
            <person name="Brown C.T."/>
            <person name="Hug L.A."/>
            <person name="Thomas B.C."/>
            <person name="Sharon I."/>
            <person name="Castelle C.J."/>
            <person name="Singh A."/>
            <person name="Wilkins M.J."/>
            <person name="Williams K.H."/>
            <person name="Banfield J.F."/>
        </authorList>
    </citation>
    <scope>NUCLEOTIDE SEQUENCE [LARGE SCALE GENOMIC DNA]</scope>
</reference>
<feature type="transmembrane region" description="Helical" evidence="5">
    <location>
        <begin position="86"/>
        <end position="103"/>
    </location>
</feature>
<feature type="transmembrane region" description="Helical" evidence="5">
    <location>
        <begin position="110"/>
        <end position="130"/>
    </location>
</feature>
<feature type="transmembrane region" description="Helical" evidence="5">
    <location>
        <begin position="320"/>
        <end position="353"/>
    </location>
</feature>
<dbReference type="AlphaFoldDB" id="A0A0G0NBI7"/>
<sequence length="545" mass="58196">MSKKTLFLNIQNNWKSGLTVALVALPLSLSLGVAAGATPLMGVITAIWAGLVAALFGGSNYNVVGPTGALSGILATYALMYGAASLPFLAILSGIIILIFYALHWERYIVFIPASVVHGFTLGVAFIIGLNQLNFALGLTGLPSHERFFDNVIESFSHIGETSLVAVVLFAIALAVIIALRKYTPRIPGAIAIAPFGILIGWLAERGTITLPVQTIASKFGSISNAIASMPHFSFAMIGQGAIVAALTIAVVAILETLMSAKIADGITKTKSDQRKEVFGLGLANIASGMFGGIPATAALARTSLNIKSGATHKTSAAIASIGVVVIALVLLTGFQYLPLAFVAAILVSVALFMVEREHFIHLYRYDKKVFGLALVVAGITIVEDPIIGILVGSVAALLMFVNTLSFAESEVTINKGGAIVGRHRSDELEELEDHGDILVYRFAGQLTYINSQGHLQSLAHIRPETKIIVLSFRNLFYIDIDGVDSITEMIEMLEQNGKTVYLSSVNQHVRTVVSQAPWYARMKQEGRKFESVSQALKQLTAKTK</sequence>
<evidence type="ECO:0000256" key="3">
    <source>
        <dbReference type="ARBA" id="ARBA00022989"/>
    </source>
</evidence>
<feature type="transmembrane region" description="Helical" evidence="5">
    <location>
        <begin position="233"/>
        <end position="258"/>
    </location>
</feature>
<evidence type="ECO:0000256" key="2">
    <source>
        <dbReference type="ARBA" id="ARBA00022692"/>
    </source>
</evidence>
<keyword evidence="4 5" id="KW-0472">Membrane</keyword>
<gene>
    <name evidence="7" type="ORF">UT41_C0001G0392</name>
</gene>
<dbReference type="GO" id="GO:0055085">
    <property type="term" value="P:transmembrane transport"/>
    <property type="evidence" value="ECO:0007669"/>
    <property type="project" value="InterPro"/>
</dbReference>
<comment type="subcellular location">
    <subcellularLocation>
        <location evidence="1">Membrane</location>
        <topology evidence="1">Multi-pass membrane protein</topology>
    </subcellularLocation>
</comment>
<dbReference type="Gene3D" id="3.30.750.24">
    <property type="entry name" value="STAS domain"/>
    <property type="match status" value="1"/>
</dbReference>
<evidence type="ECO:0000256" key="5">
    <source>
        <dbReference type="SAM" id="Phobius"/>
    </source>
</evidence>
<keyword evidence="3 5" id="KW-1133">Transmembrane helix</keyword>
<dbReference type="PROSITE" id="PS50801">
    <property type="entry name" value="STAS"/>
    <property type="match status" value="1"/>
</dbReference>
<dbReference type="PANTHER" id="PTHR11814">
    <property type="entry name" value="SULFATE TRANSPORTER"/>
    <property type="match status" value="1"/>
</dbReference>
<evidence type="ECO:0000256" key="1">
    <source>
        <dbReference type="ARBA" id="ARBA00004141"/>
    </source>
</evidence>
<evidence type="ECO:0000313" key="8">
    <source>
        <dbReference type="Proteomes" id="UP000034665"/>
    </source>
</evidence>
<keyword evidence="2 5" id="KW-0812">Transmembrane</keyword>
<organism evidence="7 8">
    <name type="scientific">Candidatus Wolfebacteria bacterium GW2011_GWC2_39_22</name>
    <dbReference type="NCBI Taxonomy" id="1619013"/>
    <lineage>
        <taxon>Bacteria</taxon>
        <taxon>Candidatus Wolfeibacteriota</taxon>
    </lineage>
</organism>
<feature type="domain" description="STAS" evidence="6">
    <location>
        <begin position="428"/>
        <end position="540"/>
    </location>
</feature>
<dbReference type="InterPro" id="IPR002645">
    <property type="entry name" value="STAS_dom"/>
</dbReference>
<dbReference type="STRING" id="1619013.UT41_C0001G0392"/>